<accession>H3B1X7</accession>
<evidence type="ECO:0000256" key="8">
    <source>
        <dbReference type="ARBA" id="ARBA00022777"/>
    </source>
</evidence>
<dbReference type="EMBL" id="AFYH01115114">
    <property type="status" value="NOT_ANNOTATED_CDS"/>
    <property type="molecule type" value="Genomic_DNA"/>
</dbReference>
<feature type="region of interest" description="Disordered" evidence="15">
    <location>
        <begin position="1425"/>
        <end position="1444"/>
    </location>
</feature>
<protein>
    <recommendedName>
        <fullName evidence="2">non-specific serine/threonine protein kinase</fullName>
        <ecNumber evidence="2">2.7.11.1</ecNumber>
    </recommendedName>
</protein>
<evidence type="ECO:0000313" key="18">
    <source>
        <dbReference type="Ensembl" id="ENSLACP00000015898.1"/>
    </source>
</evidence>
<feature type="compositionally biased region" description="Acidic residues" evidence="15">
    <location>
        <begin position="1390"/>
        <end position="1405"/>
    </location>
</feature>
<gene>
    <name evidence="18" type="primary">LMTK2</name>
</gene>
<dbReference type="PROSITE" id="PS50011">
    <property type="entry name" value="PROTEIN_KINASE_DOM"/>
    <property type="match status" value="1"/>
</dbReference>
<dbReference type="GO" id="GO:0005737">
    <property type="term" value="C:cytoplasm"/>
    <property type="evidence" value="ECO:0007669"/>
    <property type="project" value="UniProtKB-ARBA"/>
</dbReference>
<keyword evidence="8" id="KW-0418">Kinase</keyword>
<dbReference type="Ensembl" id="ENSLACT00000016008.1">
    <property type="protein sequence ID" value="ENSLACP00000015898.1"/>
    <property type="gene ID" value="ENSLACG00000013999.1"/>
</dbReference>
<dbReference type="InterPro" id="IPR011009">
    <property type="entry name" value="Kinase-like_dom_sf"/>
</dbReference>
<dbReference type="FunFam" id="3.30.200.20:FF:000275">
    <property type="entry name" value="Apoptosis associated tyrosine kinase"/>
    <property type="match status" value="1"/>
</dbReference>
<proteinExistence type="predicted"/>
<feature type="compositionally biased region" description="Polar residues" evidence="15">
    <location>
        <begin position="1116"/>
        <end position="1129"/>
    </location>
</feature>
<dbReference type="Proteomes" id="UP000008672">
    <property type="component" value="Unassembled WGS sequence"/>
</dbReference>
<keyword evidence="19" id="KW-1185">Reference proteome</keyword>
<feature type="compositionally biased region" description="Basic and acidic residues" evidence="15">
    <location>
        <begin position="1350"/>
        <end position="1360"/>
    </location>
</feature>
<dbReference type="EMBL" id="AFYH01115117">
    <property type="status" value="NOT_ANNOTATED_CDS"/>
    <property type="molecule type" value="Genomic_DNA"/>
</dbReference>
<evidence type="ECO:0000256" key="1">
    <source>
        <dbReference type="ARBA" id="ARBA00004167"/>
    </source>
</evidence>
<keyword evidence="6 16" id="KW-0812">Transmembrane</keyword>
<evidence type="ECO:0000256" key="4">
    <source>
        <dbReference type="ARBA" id="ARBA00022553"/>
    </source>
</evidence>
<dbReference type="PROSITE" id="PS00107">
    <property type="entry name" value="PROTEIN_KINASE_ATP"/>
    <property type="match status" value="1"/>
</dbReference>
<dbReference type="OMA" id="SHKSVSC"/>
<keyword evidence="11 16" id="KW-0472">Membrane</keyword>
<dbReference type="Bgee" id="ENSLACG00000013999">
    <property type="expression patterns" value="Expressed in post-anal tail muscle and 2 other cell types or tissues"/>
</dbReference>
<dbReference type="PROSITE" id="PS00109">
    <property type="entry name" value="PROTEIN_KINASE_TYR"/>
    <property type="match status" value="1"/>
</dbReference>
<feature type="region of interest" description="Disordered" evidence="15">
    <location>
        <begin position="1111"/>
        <end position="1148"/>
    </location>
</feature>
<evidence type="ECO:0000256" key="13">
    <source>
        <dbReference type="ARBA" id="ARBA00048679"/>
    </source>
</evidence>
<dbReference type="PANTHER" id="PTHR24417:SF8">
    <property type="entry name" value="SERINE_THREONINE-PROTEIN KINASE LMTK2"/>
    <property type="match status" value="1"/>
</dbReference>
<dbReference type="EMBL" id="AFYH01115120">
    <property type="status" value="NOT_ANNOTATED_CDS"/>
    <property type="molecule type" value="Genomic_DNA"/>
</dbReference>
<dbReference type="EMBL" id="AFYH01115116">
    <property type="status" value="NOT_ANNOTATED_CDS"/>
    <property type="molecule type" value="Genomic_DNA"/>
</dbReference>
<reference evidence="18" key="3">
    <citation type="submission" date="2025-09" db="UniProtKB">
        <authorList>
            <consortium name="Ensembl"/>
        </authorList>
    </citation>
    <scope>IDENTIFICATION</scope>
</reference>
<dbReference type="eggNOG" id="ENOG502QSD2">
    <property type="taxonomic scope" value="Eukaryota"/>
</dbReference>
<dbReference type="InterPro" id="IPR000719">
    <property type="entry name" value="Prot_kinase_dom"/>
</dbReference>
<dbReference type="EMBL" id="AFYH01115118">
    <property type="status" value="NOT_ANNOTATED_CDS"/>
    <property type="molecule type" value="Genomic_DNA"/>
</dbReference>
<feature type="region of interest" description="Disordered" evidence="15">
    <location>
        <begin position="1350"/>
        <end position="1370"/>
    </location>
</feature>
<dbReference type="Gene3D" id="1.10.510.10">
    <property type="entry name" value="Transferase(Phosphotransferase) domain 1"/>
    <property type="match status" value="1"/>
</dbReference>
<evidence type="ECO:0000256" key="11">
    <source>
        <dbReference type="ARBA" id="ARBA00023136"/>
    </source>
</evidence>
<dbReference type="GO" id="GO:0005524">
    <property type="term" value="F:ATP binding"/>
    <property type="evidence" value="ECO:0007669"/>
    <property type="project" value="UniProtKB-UniRule"/>
</dbReference>
<dbReference type="InterPro" id="IPR001245">
    <property type="entry name" value="Ser-Thr/Tyr_kinase_cat_dom"/>
</dbReference>
<dbReference type="GO" id="GO:0004674">
    <property type="term" value="F:protein serine/threonine kinase activity"/>
    <property type="evidence" value="ECO:0007669"/>
    <property type="project" value="UniProtKB-KW"/>
</dbReference>
<comment type="catalytic activity">
    <reaction evidence="12">
        <text>L-threonyl-[protein] + ATP = O-phospho-L-threonyl-[protein] + ADP + H(+)</text>
        <dbReference type="Rhea" id="RHEA:46608"/>
        <dbReference type="Rhea" id="RHEA-COMP:11060"/>
        <dbReference type="Rhea" id="RHEA-COMP:11605"/>
        <dbReference type="ChEBI" id="CHEBI:15378"/>
        <dbReference type="ChEBI" id="CHEBI:30013"/>
        <dbReference type="ChEBI" id="CHEBI:30616"/>
        <dbReference type="ChEBI" id="CHEBI:61977"/>
        <dbReference type="ChEBI" id="CHEBI:456216"/>
        <dbReference type="EC" id="2.7.11.1"/>
    </reaction>
</comment>
<comment type="catalytic activity">
    <reaction evidence="13">
        <text>L-seryl-[protein] + ATP = O-phospho-L-seryl-[protein] + ADP + H(+)</text>
        <dbReference type="Rhea" id="RHEA:17989"/>
        <dbReference type="Rhea" id="RHEA-COMP:9863"/>
        <dbReference type="Rhea" id="RHEA-COMP:11604"/>
        <dbReference type="ChEBI" id="CHEBI:15378"/>
        <dbReference type="ChEBI" id="CHEBI:29999"/>
        <dbReference type="ChEBI" id="CHEBI:30616"/>
        <dbReference type="ChEBI" id="CHEBI:83421"/>
        <dbReference type="ChEBI" id="CHEBI:456216"/>
        <dbReference type="EC" id="2.7.11.1"/>
    </reaction>
</comment>
<evidence type="ECO:0000256" key="14">
    <source>
        <dbReference type="PROSITE-ProRule" id="PRU10141"/>
    </source>
</evidence>
<dbReference type="InParanoid" id="H3B1X7"/>
<dbReference type="Pfam" id="PF07714">
    <property type="entry name" value="PK_Tyr_Ser-Thr"/>
    <property type="match status" value="1"/>
</dbReference>
<keyword evidence="9 14" id="KW-0067">ATP-binding</keyword>
<evidence type="ECO:0000256" key="5">
    <source>
        <dbReference type="ARBA" id="ARBA00022679"/>
    </source>
</evidence>
<reference evidence="18" key="2">
    <citation type="submission" date="2025-08" db="UniProtKB">
        <authorList>
            <consortium name="Ensembl"/>
        </authorList>
    </citation>
    <scope>IDENTIFICATION</scope>
</reference>
<dbReference type="EMBL" id="AFYH01115119">
    <property type="status" value="NOT_ANNOTATED_CDS"/>
    <property type="molecule type" value="Genomic_DNA"/>
</dbReference>
<dbReference type="EC" id="2.7.11.1" evidence="2"/>
<feature type="transmembrane region" description="Helical" evidence="16">
    <location>
        <begin position="7"/>
        <end position="25"/>
    </location>
</feature>
<dbReference type="EMBL" id="AFYH01115115">
    <property type="status" value="NOT_ANNOTATED_CDS"/>
    <property type="molecule type" value="Genomic_DNA"/>
</dbReference>
<feature type="region of interest" description="Disordered" evidence="15">
    <location>
        <begin position="1385"/>
        <end position="1411"/>
    </location>
</feature>
<feature type="compositionally biased region" description="Acidic residues" evidence="15">
    <location>
        <begin position="1252"/>
        <end position="1274"/>
    </location>
</feature>
<feature type="region of interest" description="Disordered" evidence="15">
    <location>
        <begin position="955"/>
        <end position="1001"/>
    </location>
</feature>
<keyword evidence="7 14" id="KW-0547">Nucleotide-binding</keyword>
<name>H3B1X7_LATCH</name>
<evidence type="ECO:0000256" key="6">
    <source>
        <dbReference type="ARBA" id="ARBA00022692"/>
    </source>
</evidence>
<dbReference type="PANTHER" id="PTHR24417">
    <property type="entry name" value="SERINE/THREONINE-PROTEIN KINASE LMTK1"/>
    <property type="match status" value="1"/>
</dbReference>
<feature type="binding site" evidence="14">
    <location>
        <position position="132"/>
    </location>
    <ligand>
        <name>ATP</name>
        <dbReference type="ChEBI" id="CHEBI:30616"/>
    </ligand>
</feature>
<dbReference type="SUPFAM" id="SSF56112">
    <property type="entry name" value="Protein kinase-like (PK-like)"/>
    <property type="match status" value="1"/>
</dbReference>
<keyword evidence="5" id="KW-0808">Transferase</keyword>
<feature type="compositionally biased region" description="Polar residues" evidence="15">
    <location>
        <begin position="1361"/>
        <end position="1370"/>
    </location>
</feature>
<dbReference type="STRING" id="7897.ENSLACP00000015898"/>
<dbReference type="EMBL" id="AFYH01115121">
    <property type="status" value="NOT_ANNOTATED_CDS"/>
    <property type="molecule type" value="Genomic_DNA"/>
</dbReference>
<feature type="region of interest" description="Disordered" evidence="15">
    <location>
        <begin position="1252"/>
        <end position="1292"/>
    </location>
</feature>
<feature type="region of interest" description="Disordered" evidence="15">
    <location>
        <begin position="520"/>
        <end position="541"/>
    </location>
</feature>
<evidence type="ECO:0000256" key="16">
    <source>
        <dbReference type="SAM" id="Phobius"/>
    </source>
</evidence>
<keyword evidence="4" id="KW-0597">Phosphoprotein</keyword>
<evidence type="ECO:0000256" key="7">
    <source>
        <dbReference type="ARBA" id="ARBA00022741"/>
    </source>
</evidence>
<feature type="domain" description="Protein kinase" evidence="17">
    <location>
        <begin position="100"/>
        <end position="371"/>
    </location>
</feature>
<evidence type="ECO:0000256" key="3">
    <source>
        <dbReference type="ARBA" id="ARBA00022527"/>
    </source>
</evidence>
<evidence type="ECO:0000256" key="12">
    <source>
        <dbReference type="ARBA" id="ARBA00047899"/>
    </source>
</evidence>
<dbReference type="GO" id="GO:0012505">
    <property type="term" value="C:endomembrane system"/>
    <property type="evidence" value="ECO:0007669"/>
    <property type="project" value="UniProtKB-ARBA"/>
</dbReference>
<evidence type="ECO:0000256" key="10">
    <source>
        <dbReference type="ARBA" id="ARBA00022989"/>
    </source>
</evidence>
<organism evidence="18 19">
    <name type="scientific">Latimeria chalumnae</name>
    <name type="common">Coelacanth</name>
    <dbReference type="NCBI Taxonomy" id="7897"/>
    <lineage>
        <taxon>Eukaryota</taxon>
        <taxon>Metazoa</taxon>
        <taxon>Chordata</taxon>
        <taxon>Craniata</taxon>
        <taxon>Vertebrata</taxon>
        <taxon>Euteleostomi</taxon>
        <taxon>Coelacanthiformes</taxon>
        <taxon>Coelacanthidae</taxon>
        <taxon>Latimeria</taxon>
    </lineage>
</organism>
<keyword evidence="10 16" id="KW-1133">Transmembrane helix</keyword>
<dbReference type="InterPro" id="IPR008266">
    <property type="entry name" value="Tyr_kinase_AS"/>
</dbReference>
<feature type="compositionally biased region" description="Polar residues" evidence="15">
    <location>
        <begin position="978"/>
        <end position="988"/>
    </location>
</feature>
<dbReference type="Gene3D" id="3.30.200.20">
    <property type="entry name" value="Phosphorylase Kinase, domain 1"/>
    <property type="match status" value="1"/>
</dbReference>
<dbReference type="FunFam" id="1.10.510.10:FF:000347">
    <property type="entry name" value="Apoptosis associated tyrosine kinase"/>
    <property type="match status" value="1"/>
</dbReference>
<reference evidence="19" key="1">
    <citation type="submission" date="2011-08" db="EMBL/GenBank/DDBJ databases">
        <title>The draft genome of Latimeria chalumnae.</title>
        <authorList>
            <person name="Di Palma F."/>
            <person name="Alfoldi J."/>
            <person name="Johnson J."/>
            <person name="Berlin A."/>
            <person name="Gnerre S."/>
            <person name="Jaffe D."/>
            <person name="MacCallum I."/>
            <person name="Young S."/>
            <person name="Walker B.J."/>
            <person name="Lander E."/>
            <person name="Lindblad-Toh K."/>
        </authorList>
    </citation>
    <scope>NUCLEOTIDE SEQUENCE [LARGE SCALE GENOMIC DNA]</scope>
    <source>
        <strain evidence="19">Wild caught</strain>
    </source>
</reference>
<dbReference type="FunCoup" id="H3B1X7">
    <property type="interactions" value="1287"/>
</dbReference>
<evidence type="ECO:0000256" key="2">
    <source>
        <dbReference type="ARBA" id="ARBA00012513"/>
    </source>
</evidence>
<evidence type="ECO:0000313" key="19">
    <source>
        <dbReference type="Proteomes" id="UP000008672"/>
    </source>
</evidence>
<dbReference type="GeneTree" id="ENSGT00940000158475"/>
<sequence>AVGEASFSFVLLSGCSLVVVLFLLVNCVSCCKEPEIDFKEFEDHFDDEIEFTPPAEDTPSIQSPAEVYTLSVPNVPLPVPSQLQSPHSQVLKSKLVRHNLSYIQEIGNGWFGKVLLGDIYTGGGSLTRVVVKELKANASSKEQNQFLQDGDPYSVLQHPNILQCLGHCVDAVPYLLVYELCDLGDLKGYLLNQQEKPPGALELLQLQRMACEIATGLVQLHKHCFVHHDLALRNCFLTSDLTVKIGDYGIGTSRYKEDYFITEDEQHIPMRWTAPELVADIQGGLVVADQTRQSNIWSLGITLWELFENAQQPYCHLADREVLIHVIKLQEVKLLKPQLELPHSDRWYEVLQFCWLPADKRPTAEEVHRLLTYLRMQSQKESEDDFEQRWNALKPNPSNRNSFPILEQFAADGFSQEMDEFLTVMETSRGLSFEYVWEAAKHNHFDHSNSNIDSAGNYQSIFFPVVAFEKADSLEQCKRNQDGNGEEAPSGVPGVLPVFDSHNASVGSEYYIQLEEQGESNLEFDENSGSQNKDANQEFPQDRSLQHIVVLRELDAEESSTDVDFFHYNIDSKDANLFDGSHVSSTPDSPFHTNIFNDCSTMEEIPPDRMLELPELNLVDTCTKPLTLETIQETALESSGTQPEVGDPSQILEKDTVYTESITEQLNLRLLNSEKLYDNFLFLKDSNLLKDSSFCRQSGIDSSSEVLGTNLNKDLVEFSPGMSLDLRVKHDETKSACSLSSGNTHCVKEEHLHFEPPGAILKDLKQPFIKDTQLPSSFVAASEKPHETLKTIPLNTLKEGIVEQSTSEIGSATVKFCEDAKKQSLSIDPVVSEKDQFEVKVEELVKLNDACGINSGTSSTITLVDEPTTEYSSEKSLKVLTQENNSNTLSTLSSLEQTTENILKEEFTTQQKTNDSNNSNHVESTEIPSFVSAVSKDSISQDSLLEDSISSPLVTLEQSAETPDSLESLDMHGLLGSGVTQNASSQKLQPPDKPADSGYETENLESPEWTFHSSDGDACTTNTSTACKDHIITNLPSNPVIIISEEETSPEADGNNALEMPKISVADSSQKPYRDSAYFSDNEYELDKKSEEVTESSCSNDLLITSGKGFNEQVDSESNSDGLSFNADCSQEPKRTQQSELNNNVNTSQTQQLELSMLHTKQTQSNGVKMQSAPLEWEENTNFEMETQHKHEASYETCSLHCDEPTEISTASVASGIMIEKPLLYCAQGHKLKEPDIEGKYLGKLNSTEILEPSEDGIEADEEDENSDDSDDDPTGFNLYSFSSDSEDDTAHHPVPVVVTENDDGKNLKSLLKVTTSRSVEPESSAEDPSAKKVVSFFDDVTVYLFDQETPTKELGEHSADANSQVSGNRSPVSALSLSYLNRFPNSESSTDEEGGGFEWDDDFSSPEPSFISKATNQFIASKFSPPASSRYFSPPPSRTVEQKWSHSSPYSRFSISPASIASFSLTHLTDSDMEQGVSSGGEFRD</sequence>
<evidence type="ECO:0000259" key="17">
    <source>
        <dbReference type="PROSITE" id="PS50011"/>
    </source>
</evidence>
<dbReference type="EMBL" id="AFYH01115122">
    <property type="status" value="NOT_ANNOTATED_CDS"/>
    <property type="molecule type" value="Genomic_DNA"/>
</dbReference>
<keyword evidence="3" id="KW-0723">Serine/threonine-protein kinase</keyword>
<evidence type="ECO:0000256" key="15">
    <source>
        <dbReference type="SAM" id="MobiDB-lite"/>
    </source>
</evidence>
<dbReference type="HOGENOM" id="CLU_004618_0_0_1"/>
<dbReference type="InterPro" id="IPR017441">
    <property type="entry name" value="Protein_kinase_ATP_BS"/>
</dbReference>
<dbReference type="GO" id="GO:0016020">
    <property type="term" value="C:membrane"/>
    <property type="evidence" value="ECO:0007669"/>
    <property type="project" value="UniProtKB-SubCell"/>
</dbReference>
<feature type="compositionally biased region" description="Polar residues" evidence="15">
    <location>
        <begin position="1138"/>
        <end position="1148"/>
    </location>
</feature>
<comment type="subcellular location">
    <subcellularLocation>
        <location evidence="1">Membrane</location>
        <topology evidence="1">Single-pass membrane protein</topology>
    </subcellularLocation>
</comment>
<evidence type="ECO:0000256" key="9">
    <source>
        <dbReference type="ARBA" id="ARBA00022840"/>
    </source>
</evidence>